<name>A0A1H0J3I3_9RHOB</name>
<feature type="signal peptide" evidence="1">
    <location>
        <begin position="1"/>
        <end position="23"/>
    </location>
</feature>
<accession>A0A1H0J3I3</accession>
<organism evidence="2 3">
    <name type="scientific">Lutimaribacter pacificus</name>
    <dbReference type="NCBI Taxonomy" id="391948"/>
    <lineage>
        <taxon>Bacteria</taxon>
        <taxon>Pseudomonadati</taxon>
        <taxon>Pseudomonadota</taxon>
        <taxon>Alphaproteobacteria</taxon>
        <taxon>Rhodobacterales</taxon>
        <taxon>Roseobacteraceae</taxon>
        <taxon>Lutimaribacter</taxon>
    </lineage>
</organism>
<evidence type="ECO:0000313" key="3">
    <source>
        <dbReference type="Proteomes" id="UP000324252"/>
    </source>
</evidence>
<gene>
    <name evidence="2" type="ORF">SAMN05444142_103413</name>
</gene>
<keyword evidence="1" id="KW-0732">Signal</keyword>
<dbReference type="RefSeq" id="WP_149788731.1">
    <property type="nucleotide sequence ID" value="NZ_FNIO01000005.1"/>
</dbReference>
<evidence type="ECO:0000256" key="1">
    <source>
        <dbReference type="SAM" id="SignalP"/>
    </source>
</evidence>
<feature type="chain" id="PRO_5015064708" description="DUF995 domain-containing protein" evidence="1">
    <location>
        <begin position="24"/>
        <end position="122"/>
    </location>
</feature>
<sequence length="122" mass="13395">MKQMIFSIVVFSAGIGLAGAANAQNWERVTSRDAFVAMLKGKTLVWGGNSARINADGSTTGKLEKGGRYQGNWVWDKGRYCRNLVFGKEPTGTFCAEVDAAGNQMRMRNQTQRANVTVMTIR</sequence>
<evidence type="ECO:0008006" key="4">
    <source>
        <dbReference type="Google" id="ProtNLM"/>
    </source>
</evidence>
<dbReference type="EMBL" id="FQZZ01000003">
    <property type="protein sequence ID" value="SHK14312.1"/>
    <property type="molecule type" value="Genomic_DNA"/>
</dbReference>
<reference evidence="2 3" key="1">
    <citation type="submission" date="2016-11" db="EMBL/GenBank/DDBJ databases">
        <authorList>
            <person name="Varghese N."/>
            <person name="Submissions S."/>
        </authorList>
    </citation>
    <scope>NUCLEOTIDE SEQUENCE [LARGE SCALE GENOMIC DNA]</scope>
    <source>
        <strain evidence="2 3">DSM 29620</strain>
    </source>
</reference>
<protein>
    <recommendedName>
        <fullName evidence="4">DUF995 domain-containing protein</fullName>
    </recommendedName>
</protein>
<proteinExistence type="predicted"/>
<dbReference type="AlphaFoldDB" id="A0A1H0J3I3"/>
<dbReference type="Proteomes" id="UP000324252">
    <property type="component" value="Unassembled WGS sequence"/>
</dbReference>
<keyword evidence="3" id="KW-1185">Reference proteome</keyword>
<dbReference type="OrthoDB" id="7874348at2"/>
<evidence type="ECO:0000313" key="2">
    <source>
        <dbReference type="EMBL" id="SHK14312.1"/>
    </source>
</evidence>